<accession>A0A8J5VUE4</accession>
<reference evidence="2" key="2">
    <citation type="submission" date="2021-02" db="EMBL/GenBank/DDBJ databases">
        <authorList>
            <person name="Kimball J.A."/>
            <person name="Haas M.W."/>
            <person name="Macchietto M."/>
            <person name="Kono T."/>
            <person name="Duquette J."/>
            <person name="Shao M."/>
        </authorList>
    </citation>
    <scope>NUCLEOTIDE SEQUENCE</scope>
    <source>
        <tissue evidence="2">Fresh leaf tissue</tissue>
    </source>
</reference>
<feature type="region of interest" description="Disordered" evidence="1">
    <location>
        <begin position="55"/>
        <end position="79"/>
    </location>
</feature>
<comment type="caution">
    <text evidence="2">The sequence shown here is derived from an EMBL/GenBank/DDBJ whole genome shotgun (WGS) entry which is preliminary data.</text>
</comment>
<keyword evidence="3" id="KW-1185">Reference proteome</keyword>
<evidence type="ECO:0000313" key="2">
    <source>
        <dbReference type="EMBL" id="KAG8060288.1"/>
    </source>
</evidence>
<feature type="region of interest" description="Disordered" evidence="1">
    <location>
        <begin position="9"/>
        <end position="30"/>
    </location>
</feature>
<reference evidence="2" key="1">
    <citation type="journal article" date="2021" name="bioRxiv">
        <title>Whole Genome Assembly and Annotation of Northern Wild Rice, Zizania palustris L., Supports a Whole Genome Duplication in the Zizania Genus.</title>
        <authorList>
            <person name="Haas M."/>
            <person name="Kono T."/>
            <person name="Macchietto M."/>
            <person name="Millas R."/>
            <person name="McGilp L."/>
            <person name="Shao M."/>
            <person name="Duquette J."/>
            <person name="Hirsch C.N."/>
            <person name="Kimball J."/>
        </authorList>
    </citation>
    <scope>NUCLEOTIDE SEQUENCE</scope>
    <source>
        <tissue evidence="2">Fresh leaf tissue</tissue>
    </source>
</reference>
<dbReference type="AlphaFoldDB" id="A0A8J5VUE4"/>
<proteinExistence type="predicted"/>
<evidence type="ECO:0000313" key="3">
    <source>
        <dbReference type="Proteomes" id="UP000729402"/>
    </source>
</evidence>
<organism evidence="2 3">
    <name type="scientific">Zizania palustris</name>
    <name type="common">Northern wild rice</name>
    <dbReference type="NCBI Taxonomy" id="103762"/>
    <lineage>
        <taxon>Eukaryota</taxon>
        <taxon>Viridiplantae</taxon>
        <taxon>Streptophyta</taxon>
        <taxon>Embryophyta</taxon>
        <taxon>Tracheophyta</taxon>
        <taxon>Spermatophyta</taxon>
        <taxon>Magnoliopsida</taxon>
        <taxon>Liliopsida</taxon>
        <taxon>Poales</taxon>
        <taxon>Poaceae</taxon>
        <taxon>BOP clade</taxon>
        <taxon>Oryzoideae</taxon>
        <taxon>Oryzeae</taxon>
        <taxon>Zizaniinae</taxon>
        <taxon>Zizania</taxon>
    </lineage>
</organism>
<protein>
    <submittedName>
        <fullName evidence="2">Uncharacterized protein</fullName>
    </submittedName>
</protein>
<dbReference type="EMBL" id="JAAALK010000287">
    <property type="protein sequence ID" value="KAG8060288.1"/>
    <property type="molecule type" value="Genomic_DNA"/>
</dbReference>
<evidence type="ECO:0000256" key="1">
    <source>
        <dbReference type="SAM" id="MobiDB-lite"/>
    </source>
</evidence>
<name>A0A8J5VUE4_ZIZPA</name>
<gene>
    <name evidence="2" type="ORF">GUJ93_ZPchr0002g25445</name>
</gene>
<dbReference type="Proteomes" id="UP000729402">
    <property type="component" value="Unassembled WGS sequence"/>
</dbReference>
<sequence length="120" mass="12892">MGCFLGCFGGGGGKERRRRRKRFPAQSPSGRARVYGVEGFHRRLVLDRRHLAGGTAAASPDARWEPSAQLSGESLPVEGSQVPVDASLSTWLGSSGTSESNSIRSYYSPISREDRPILGA</sequence>